<evidence type="ECO:0000256" key="1">
    <source>
        <dbReference type="ARBA" id="ARBA00004651"/>
    </source>
</evidence>
<accession>A0ABW4PDL3</accession>
<keyword evidence="7 8" id="KW-0472">Membrane</keyword>
<feature type="transmembrane region" description="Helical" evidence="8">
    <location>
        <begin position="99"/>
        <end position="119"/>
    </location>
</feature>
<dbReference type="Pfam" id="PF01032">
    <property type="entry name" value="FecCD"/>
    <property type="match status" value="1"/>
</dbReference>
<keyword evidence="3" id="KW-0813">Transport</keyword>
<feature type="transmembrane region" description="Helical" evidence="8">
    <location>
        <begin position="190"/>
        <end position="212"/>
    </location>
</feature>
<feature type="transmembrane region" description="Helical" evidence="8">
    <location>
        <begin position="232"/>
        <end position="253"/>
    </location>
</feature>
<dbReference type="SUPFAM" id="SSF81345">
    <property type="entry name" value="ABC transporter involved in vitamin B12 uptake, BtuC"/>
    <property type="match status" value="1"/>
</dbReference>
<evidence type="ECO:0000313" key="10">
    <source>
        <dbReference type="Proteomes" id="UP001597365"/>
    </source>
</evidence>
<feature type="transmembrane region" description="Helical" evidence="8">
    <location>
        <begin position="131"/>
        <end position="151"/>
    </location>
</feature>
<evidence type="ECO:0000256" key="7">
    <source>
        <dbReference type="ARBA" id="ARBA00023136"/>
    </source>
</evidence>
<dbReference type="InterPro" id="IPR000522">
    <property type="entry name" value="ABC_transptr_permease_BtuC"/>
</dbReference>
<protein>
    <submittedName>
        <fullName evidence="9">FecCD family ABC transporter permease</fullName>
    </submittedName>
</protein>
<dbReference type="Proteomes" id="UP001597365">
    <property type="component" value="Unassembled WGS sequence"/>
</dbReference>
<proteinExistence type="inferred from homology"/>
<evidence type="ECO:0000256" key="8">
    <source>
        <dbReference type="SAM" id="Phobius"/>
    </source>
</evidence>
<name>A0ABW4PDL3_9ACTN</name>
<dbReference type="InterPro" id="IPR037294">
    <property type="entry name" value="ABC_BtuC-like"/>
</dbReference>
<keyword evidence="5 8" id="KW-0812">Transmembrane</keyword>
<evidence type="ECO:0000313" key="9">
    <source>
        <dbReference type="EMBL" id="MFD1828776.1"/>
    </source>
</evidence>
<dbReference type="PANTHER" id="PTHR30472">
    <property type="entry name" value="FERRIC ENTEROBACTIN TRANSPORT SYSTEM PERMEASE PROTEIN"/>
    <property type="match status" value="1"/>
</dbReference>
<evidence type="ECO:0000256" key="2">
    <source>
        <dbReference type="ARBA" id="ARBA00007935"/>
    </source>
</evidence>
<comment type="caution">
    <text evidence="9">The sequence shown here is derived from an EMBL/GenBank/DDBJ whole genome shotgun (WGS) entry which is preliminary data.</text>
</comment>
<dbReference type="Gene3D" id="1.10.3470.10">
    <property type="entry name" value="ABC transporter involved in vitamin B12 uptake, BtuC"/>
    <property type="match status" value="1"/>
</dbReference>
<comment type="similarity">
    <text evidence="2">Belongs to the binding-protein-dependent transport system permease family. FecCD subfamily.</text>
</comment>
<evidence type="ECO:0000256" key="4">
    <source>
        <dbReference type="ARBA" id="ARBA00022475"/>
    </source>
</evidence>
<feature type="transmembrane region" description="Helical" evidence="8">
    <location>
        <begin position="282"/>
        <end position="307"/>
    </location>
</feature>
<feature type="transmembrane region" description="Helical" evidence="8">
    <location>
        <begin position="42"/>
        <end position="61"/>
    </location>
</feature>
<keyword evidence="4" id="KW-1003">Cell membrane</keyword>
<keyword evidence="6 8" id="KW-1133">Transmembrane helix</keyword>
<evidence type="ECO:0000256" key="6">
    <source>
        <dbReference type="ARBA" id="ARBA00022989"/>
    </source>
</evidence>
<sequence length="378" mass="37576">MCAARREGGPPVVTPATPVAPAAESGAAGAAPGRRHVGVPPLVALLGAALVLSLLCAVGLGASDLTWGQTLRYLWAGLTGGTVAADEAAPYTIVWDLRLPRAVLAAVVGAGLASIGVAVQAMVRNALADPFVLGISSGAAVGANAVLLLGAFGALGIWALSSAAFASALVAMVLVYAVANSGRGLTPLRLVLTGTAMSYGFSSATTVMVFSADHGEAARSAMMWLLGSLGGATWASVPIAAAAVAGGIGYLALAARRLNALAMGDETAAALGVDAGRLRRELFVVAAAVTGAVVAVSGAIGFVGLMVPHAVRMVVGADHRRVLAVAPLAGAVLLVWVDLLSRLVLAPAELPVGALTALIGVPCFLLLMRRRGYTFGGA</sequence>
<feature type="transmembrane region" description="Helical" evidence="8">
    <location>
        <begin position="352"/>
        <end position="368"/>
    </location>
</feature>
<comment type="subcellular location">
    <subcellularLocation>
        <location evidence="1">Cell membrane</location>
        <topology evidence="1">Multi-pass membrane protein</topology>
    </subcellularLocation>
</comment>
<gene>
    <name evidence="9" type="ORF">ACFSJS_03730</name>
</gene>
<reference evidence="10" key="1">
    <citation type="journal article" date="2019" name="Int. J. Syst. Evol. Microbiol.">
        <title>The Global Catalogue of Microorganisms (GCM) 10K type strain sequencing project: providing services to taxonomists for standard genome sequencing and annotation.</title>
        <authorList>
            <consortium name="The Broad Institute Genomics Platform"/>
            <consortium name="The Broad Institute Genome Sequencing Center for Infectious Disease"/>
            <person name="Wu L."/>
            <person name="Ma J."/>
        </authorList>
    </citation>
    <scope>NUCLEOTIDE SEQUENCE [LARGE SCALE GENOMIC DNA]</scope>
    <source>
        <strain evidence="10">CGMCC 4.7455</strain>
    </source>
</reference>
<feature type="transmembrane region" description="Helical" evidence="8">
    <location>
        <begin position="157"/>
        <end position="178"/>
    </location>
</feature>
<dbReference type="PANTHER" id="PTHR30472:SF67">
    <property type="entry name" value="PERMEASE OF ABC TRANSPORTER-RELATED"/>
    <property type="match status" value="1"/>
</dbReference>
<organism evidence="9 10">
    <name type="scientific">Streptomyces desertarenae</name>
    <dbReference type="NCBI Taxonomy" id="2666184"/>
    <lineage>
        <taxon>Bacteria</taxon>
        <taxon>Bacillati</taxon>
        <taxon>Actinomycetota</taxon>
        <taxon>Actinomycetes</taxon>
        <taxon>Kitasatosporales</taxon>
        <taxon>Streptomycetaceae</taxon>
        <taxon>Streptomyces</taxon>
    </lineage>
</organism>
<dbReference type="EMBL" id="JBHUFU010000001">
    <property type="protein sequence ID" value="MFD1828776.1"/>
    <property type="molecule type" value="Genomic_DNA"/>
</dbReference>
<evidence type="ECO:0000256" key="5">
    <source>
        <dbReference type="ARBA" id="ARBA00022692"/>
    </source>
</evidence>
<evidence type="ECO:0000256" key="3">
    <source>
        <dbReference type="ARBA" id="ARBA00022448"/>
    </source>
</evidence>
<keyword evidence="10" id="KW-1185">Reference proteome</keyword>
<dbReference type="CDD" id="cd06550">
    <property type="entry name" value="TM_ABC_iron-siderophores_like"/>
    <property type="match status" value="1"/>
</dbReference>